<reference evidence="8 9" key="1">
    <citation type="submission" date="2013-04" db="EMBL/GenBank/DDBJ databases">
        <title>Hyphomonas hirschiana VP5 Genome Sequencing.</title>
        <authorList>
            <person name="Lai Q."/>
            <person name="Shao Z."/>
        </authorList>
    </citation>
    <scope>NUCLEOTIDE SEQUENCE [LARGE SCALE GENOMIC DNA]</scope>
    <source>
        <strain evidence="8 9">VP5</strain>
    </source>
</reference>
<evidence type="ECO:0000313" key="9">
    <source>
        <dbReference type="Proteomes" id="UP000025061"/>
    </source>
</evidence>
<sequence length="171" mass="17514">MALMVLAAFFLSLCVVAALYDINQLKIPNWLNLTIAGLFIPAAAVSGLPLEIIGGHLMAGGLAFVVAFGLFAFRIFGGGDAKMIPAVVLWMGPEAAFAFAFKMAIAGGICAMLILAVRRTTPAEAVPGFMRAPFQDKASVPYGVAIAAGAILAGSASPLLADLFRAAGITG</sequence>
<dbReference type="OrthoDB" id="5329005at2"/>
<feature type="transmembrane region" description="Helical" evidence="6">
    <location>
        <begin position="138"/>
        <end position="161"/>
    </location>
</feature>
<proteinExistence type="predicted"/>
<gene>
    <name evidence="8" type="ORF">HHI_09477</name>
</gene>
<dbReference type="PANTHER" id="PTHR36506:SF1">
    <property type="entry name" value="PREFLAGELLIN PEPTIDASE"/>
    <property type="match status" value="1"/>
</dbReference>
<comment type="subcellular location">
    <subcellularLocation>
        <location evidence="1">Cell membrane</location>
        <topology evidence="1">Multi-pass membrane protein</topology>
    </subcellularLocation>
</comment>
<organism evidence="8 9">
    <name type="scientific">Hyphomonas hirschiana VP5</name>
    <dbReference type="NCBI Taxonomy" id="1280951"/>
    <lineage>
        <taxon>Bacteria</taxon>
        <taxon>Pseudomonadati</taxon>
        <taxon>Pseudomonadota</taxon>
        <taxon>Alphaproteobacteria</taxon>
        <taxon>Hyphomonadales</taxon>
        <taxon>Hyphomonadaceae</taxon>
        <taxon>Hyphomonas</taxon>
    </lineage>
</organism>
<evidence type="ECO:0000256" key="5">
    <source>
        <dbReference type="ARBA" id="ARBA00023136"/>
    </source>
</evidence>
<feature type="transmembrane region" description="Helical" evidence="6">
    <location>
        <begin position="57"/>
        <end position="76"/>
    </location>
</feature>
<dbReference type="RefSeq" id="WP_011647990.1">
    <property type="nucleotide sequence ID" value="NZ_ARYI01000007.1"/>
</dbReference>
<dbReference type="InterPro" id="IPR000045">
    <property type="entry name" value="Prepilin_IV_endopep_pep"/>
</dbReference>
<evidence type="ECO:0000256" key="2">
    <source>
        <dbReference type="ARBA" id="ARBA00022475"/>
    </source>
</evidence>
<keyword evidence="3 6" id="KW-0812">Transmembrane</keyword>
<evidence type="ECO:0000256" key="6">
    <source>
        <dbReference type="SAM" id="Phobius"/>
    </source>
</evidence>
<keyword evidence="5 6" id="KW-0472">Membrane</keyword>
<dbReference type="Proteomes" id="UP000025061">
    <property type="component" value="Unassembled WGS sequence"/>
</dbReference>
<comment type="caution">
    <text evidence="8">The sequence shown here is derived from an EMBL/GenBank/DDBJ whole genome shotgun (WGS) entry which is preliminary data.</text>
</comment>
<dbReference type="InterPro" id="IPR052218">
    <property type="entry name" value="Preflagellin_Peptidase"/>
</dbReference>
<dbReference type="PATRIC" id="fig|1280951.3.peg.1911"/>
<evidence type="ECO:0000256" key="1">
    <source>
        <dbReference type="ARBA" id="ARBA00004651"/>
    </source>
</evidence>
<dbReference type="PANTHER" id="PTHR36506">
    <property type="entry name" value="PREFLAGELLIN PEPTIDASE"/>
    <property type="match status" value="1"/>
</dbReference>
<keyword evidence="9" id="KW-1185">Reference proteome</keyword>
<feature type="transmembrane region" description="Helical" evidence="6">
    <location>
        <begin position="96"/>
        <end position="117"/>
    </location>
</feature>
<dbReference type="AlphaFoldDB" id="A0A059FSZ8"/>
<name>A0A059FSZ8_9PROT</name>
<dbReference type="GO" id="GO:0004190">
    <property type="term" value="F:aspartic-type endopeptidase activity"/>
    <property type="evidence" value="ECO:0007669"/>
    <property type="project" value="InterPro"/>
</dbReference>
<accession>A0A059FSZ8</accession>
<feature type="domain" description="Prepilin type IV endopeptidase peptidase" evidence="7">
    <location>
        <begin position="9"/>
        <end position="111"/>
    </location>
</feature>
<dbReference type="Gene3D" id="1.20.120.1220">
    <property type="match status" value="1"/>
</dbReference>
<keyword evidence="2" id="KW-1003">Cell membrane</keyword>
<protein>
    <submittedName>
        <fullName evidence="8">Pilus assembly protein CpaA</fullName>
    </submittedName>
</protein>
<evidence type="ECO:0000256" key="4">
    <source>
        <dbReference type="ARBA" id="ARBA00022989"/>
    </source>
</evidence>
<feature type="transmembrane region" description="Helical" evidence="6">
    <location>
        <begin position="27"/>
        <end position="50"/>
    </location>
</feature>
<evidence type="ECO:0000313" key="8">
    <source>
        <dbReference type="EMBL" id="KCZ93616.1"/>
    </source>
</evidence>
<dbReference type="Pfam" id="PF01478">
    <property type="entry name" value="Peptidase_A24"/>
    <property type="match status" value="1"/>
</dbReference>
<dbReference type="GO" id="GO:0005886">
    <property type="term" value="C:plasma membrane"/>
    <property type="evidence" value="ECO:0007669"/>
    <property type="project" value="UniProtKB-SubCell"/>
</dbReference>
<evidence type="ECO:0000259" key="7">
    <source>
        <dbReference type="Pfam" id="PF01478"/>
    </source>
</evidence>
<evidence type="ECO:0000256" key="3">
    <source>
        <dbReference type="ARBA" id="ARBA00022692"/>
    </source>
</evidence>
<keyword evidence="4 6" id="KW-1133">Transmembrane helix</keyword>
<dbReference type="EMBL" id="ARYI01000007">
    <property type="protein sequence ID" value="KCZ93616.1"/>
    <property type="molecule type" value="Genomic_DNA"/>
</dbReference>